<accession>A0A2P6ARH4</accession>
<dbReference type="Pfam" id="PF09335">
    <property type="entry name" value="VTT_dom"/>
    <property type="match status" value="1"/>
</dbReference>
<evidence type="ECO:0000259" key="8">
    <source>
        <dbReference type="Pfam" id="PF09335"/>
    </source>
</evidence>
<dbReference type="GO" id="GO:0005886">
    <property type="term" value="C:plasma membrane"/>
    <property type="evidence" value="ECO:0007669"/>
    <property type="project" value="UniProtKB-SubCell"/>
</dbReference>
<keyword evidence="5 7" id="KW-1133">Transmembrane helix</keyword>
<evidence type="ECO:0000256" key="6">
    <source>
        <dbReference type="ARBA" id="ARBA00023136"/>
    </source>
</evidence>
<reference evidence="10" key="1">
    <citation type="submission" date="2018-02" db="EMBL/GenBank/DDBJ databases">
        <title>Genome sequencing of Solimonas sp. HR-BB.</title>
        <authorList>
            <person name="Lee Y."/>
            <person name="Jeon C.O."/>
        </authorList>
    </citation>
    <scope>NUCLEOTIDE SEQUENCE [LARGE SCALE GENOMIC DNA]</scope>
    <source>
        <strain evidence="10">HR-E</strain>
    </source>
</reference>
<dbReference type="PANTHER" id="PTHR30353">
    <property type="entry name" value="INNER MEMBRANE PROTEIN DEDA-RELATED"/>
    <property type="match status" value="1"/>
</dbReference>
<dbReference type="PANTHER" id="PTHR30353:SF0">
    <property type="entry name" value="TRANSMEMBRANE PROTEIN"/>
    <property type="match status" value="1"/>
</dbReference>
<organism evidence="9 10">
    <name type="scientific">Amnimonas aquatica</name>
    <dbReference type="NCBI Taxonomy" id="2094561"/>
    <lineage>
        <taxon>Bacteria</taxon>
        <taxon>Pseudomonadati</taxon>
        <taxon>Pseudomonadota</taxon>
        <taxon>Gammaproteobacteria</taxon>
        <taxon>Moraxellales</taxon>
        <taxon>Moraxellaceae</taxon>
        <taxon>Amnimonas</taxon>
    </lineage>
</organism>
<feature type="transmembrane region" description="Helical" evidence="7">
    <location>
        <begin position="23"/>
        <end position="45"/>
    </location>
</feature>
<evidence type="ECO:0000256" key="2">
    <source>
        <dbReference type="ARBA" id="ARBA00010792"/>
    </source>
</evidence>
<comment type="subcellular location">
    <subcellularLocation>
        <location evidence="1 7">Cell membrane</location>
        <topology evidence="1 7">Multi-pass membrane protein</topology>
    </subcellularLocation>
</comment>
<keyword evidence="10" id="KW-1185">Reference proteome</keyword>
<comment type="similarity">
    <text evidence="2 7">Belongs to the DedA family.</text>
</comment>
<dbReference type="Proteomes" id="UP000243900">
    <property type="component" value="Unassembled WGS sequence"/>
</dbReference>
<dbReference type="InterPro" id="IPR032818">
    <property type="entry name" value="DedA-like"/>
</dbReference>
<dbReference type="OrthoDB" id="9813426at2"/>
<gene>
    <name evidence="9" type="ORF">C5O18_07720</name>
</gene>
<keyword evidence="4 7" id="KW-0812">Transmembrane</keyword>
<keyword evidence="6 7" id="KW-0472">Membrane</keyword>
<dbReference type="RefSeq" id="WP_105192912.1">
    <property type="nucleotide sequence ID" value="NZ_PTQZ01000196.1"/>
</dbReference>
<feature type="transmembrane region" description="Helical" evidence="7">
    <location>
        <begin position="149"/>
        <end position="169"/>
    </location>
</feature>
<dbReference type="EMBL" id="PTQZ01000196">
    <property type="protein sequence ID" value="PQA36933.1"/>
    <property type="molecule type" value="Genomic_DNA"/>
</dbReference>
<dbReference type="AlphaFoldDB" id="A0A2P6ARH4"/>
<evidence type="ECO:0000256" key="7">
    <source>
        <dbReference type="RuleBase" id="RU367016"/>
    </source>
</evidence>
<feature type="transmembrane region" description="Helical" evidence="7">
    <location>
        <begin position="181"/>
        <end position="203"/>
    </location>
</feature>
<dbReference type="NCBIfam" id="NF008102">
    <property type="entry name" value="PRK10847.1"/>
    <property type="match status" value="1"/>
</dbReference>
<feature type="transmembrane region" description="Helical" evidence="7">
    <location>
        <begin position="51"/>
        <end position="78"/>
    </location>
</feature>
<evidence type="ECO:0000313" key="10">
    <source>
        <dbReference type="Proteomes" id="UP000243900"/>
    </source>
</evidence>
<name>A0A2P6ARH4_9GAMM</name>
<dbReference type="InterPro" id="IPR032816">
    <property type="entry name" value="VTT_dom"/>
</dbReference>
<evidence type="ECO:0000313" key="9">
    <source>
        <dbReference type="EMBL" id="PQA36933.1"/>
    </source>
</evidence>
<evidence type="ECO:0000256" key="4">
    <source>
        <dbReference type="ARBA" id="ARBA00022692"/>
    </source>
</evidence>
<protein>
    <submittedName>
        <fullName evidence="9">DedA family protein</fullName>
    </submittedName>
</protein>
<comment type="caution">
    <text evidence="9">The sequence shown here is derived from an EMBL/GenBank/DDBJ whole genome shotgun (WGS) entry which is preliminary data.</text>
</comment>
<evidence type="ECO:0000256" key="5">
    <source>
        <dbReference type="ARBA" id="ARBA00022989"/>
    </source>
</evidence>
<feature type="domain" description="VTT" evidence="8">
    <location>
        <begin position="45"/>
        <end position="169"/>
    </location>
</feature>
<evidence type="ECO:0000256" key="1">
    <source>
        <dbReference type="ARBA" id="ARBA00004651"/>
    </source>
</evidence>
<sequence>MELIDFILHVDVHLQQFAAANGALIYGLLFLIVFVETGVVVMPFLPGDSLLFAAGALAATGVMDPWVLFFLLWFAAVLGDNCNYWIGRTLGQRIYASNSRWIRREYIDKTQVFFEHHGGKAIVIARFMPIFRTFTPFVAGVGRMPYRRFFVIDVFGGLVWVGSFIWLGYGFGNLPVVKDNFMVVVFTIIGLSVLPGIIAFVRVKLAARAARRNA</sequence>
<keyword evidence="3 7" id="KW-1003">Cell membrane</keyword>
<proteinExistence type="inferred from homology"/>
<evidence type="ECO:0000256" key="3">
    <source>
        <dbReference type="ARBA" id="ARBA00022475"/>
    </source>
</evidence>
<dbReference type="InterPro" id="IPR058127">
    <property type="entry name" value="DedA"/>
</dbReference>